<organism evidence="2 3">
    <name type="scientific">Formimonas warabiya</name>
    <dbReference type="NCBI Taxonomy" id="1761012"/>
    <lineage>
        <taxon>Bacteria</taxon>
        <taxon>Bacillati</taxon>
        <taxon>Bacillota</taxon>
        <taxon>Clostridia</taxon>
        <taxon>Eubacteriales</taxon>
        <taxon>Peptococcaceae</taxon>
        <taxon>Candidatus Formimonas</taxon>
    </lineage>
</organism>
<feature type="region of interest" description="Disordered" evidence="1">
    <location>
        <begin position="58"/>
        <end position="77"/>
    </location>
</feature>
<dbReference type="AlphaFoldDB" id="A0A3G1KRS5"/>
<dbReference type="RefSeq" id="WP_148134061.1">
    <property type="nucleotide sequence ID" value="NZ_CP017634.1"/>
</dbReference>
<dbReference type="EMBL" id="CP017634">
    <property type="protein sequence ID" value="ATW24835.1"/>
    <property type="molecule type" value="Genomic_DNA"/>
</dbReference>
<reference evidence="2 3" key="1">
    <citation type="submission" date="2016-10" db="EMBL/GenBank/DDBJ databases">
        <title>Complete Genome Sequence of Peptococcaceae strain DCMF.</title>
        <authorList>
            <person name="Edwards R.J."/>
            <person name="Holland S.I."/>
            <person name="Deshpande N.P."/>
            <person name="Wong Y.K."/>
            <person name="Ertan H."/>
            <person name="Manefield M."/>
            <person name="Russell T.L."/>
            <person name="Lee M.J."/>
        </authorList>
    </citation>
    <scope>NUCLEOTIDE SEQUENCE [LARGE SCALE GENOMIC DNA]</scope>
    <source>
        <strain evidence="2 3">DCMF</strain>
    </source>
</reference>
<gene>
    <name evidence="2" type="ORF">DCMF_08660</name>
</gene>
<evidence type="ECO:0000313" key="2">
    <source>
        <dbReference type="EMBL" id="ATW24835.1"/>
    </source>
</evidence>
<accession>A0A3G1KRS5</accession>
<keyword evidence="3" id="KW-1185">Reference proteome</keyword>
<protein>
    <submittedName>
        <fullName evidence="2">Uncharacterized protein</fullName>
    </submittedName>
</protein>
<proteinExistence type="predicted"/>
<sequence>MARKVDILFPEFDIKVVGTMQDETEPELCEMFWGLLPFRGACVNTLSTGDTFNARCRPPRKARISGTQDNPAGRHHGKLCNRKPGEITYTGVDCQVCYGPDMTEPLDARGGIVIKVDPEYLDIFYEAGKRVWRNHLGPHGLVTLEIIAKENA</sequence>
<evidence type="ECO:0000256" key="1">
    <source>
        <dbReference type="SAM" id="MobiDB-lite"/>
    </source>
</evidence>
<dbReference type="KEGG" id="fwa:DCMF_08660"/>
<dbReference type="OrthoDB" id="1971562at2"/>
<dbReference type="Proteomes" id="UP000323521">
    <property type="component" value="Chromosome"/>
</dbReference>
<name>A0A3G1KRS5_FORW1</name>
<evidence type="ECO:0000313" key="3">
    <source>
        <dbReference type="Proteomes" id="UP000323521"/>
    </source>
</evidence>
<dbReference type="Gene3D" id="2.40.100.20">
    <property type="match status" value="1"/>
</dbReference>